<reference evidence="2 3" key="1">
    <citation type="submission" date="2019-01" db="EMBL/GenBank/DDBJ databases">
        <title>Draft genome sequences of the type strains of six Macrococcus species.</title>
        <authorList>
            <person name="Mazhar S."/>
            <person name="Altermann E."/>
            <person name="Hill C."/>
            <person name="Mcauliffe O."/>
        </authorList>
    </citation>
    <scope>NUCLEOTIDE SEQUENCE [LARGE SCALE GENOMIC DNA]</scope>
    <source>
        <strain evidence="2 3">CCM4809</strain>
    </source>
</reference>
<feature type="domain" description="CAP-associated" evidence="1">
    <location>
        <begin position="57"/>
        <end position="195"/>
    </location>
</feature>
<name>A0A4R6BNF3_9STAP</name>
<protein>
    <recommendedName>
        <fullName evidence="1">CAP-associated domain-containing protein</fullName>
    </recommendedName>
</protein>
<dbReference type="Proteomes" id="UP000295328">
    <property type="component" value="Unassembled WGS sequence"/>
</dbReference>
<dbReference type="InterPro" id="IPR029410">
    <property type="entry name" value="CAP_assoc"/>
</dbReference>
<dbReference type="Gene3D" id="3.40.33.10">
    <property type="entry name" value="CAP"/>
    <property type="match status" value="1"/>
</dbReference>
<dbReference type="RefSeq" id="WP_133429393.1">
    <property type="nucleotide sequence ID" value="NZ_BMCC01000001.1"/>
</dbReference>
<organism evidence="2 3">
    <name type="scientific">Macrococcus hajekii</name>
    <dbReference type="NCBI Taxonomy" id="198482"/>
    <lineage>
        <taxon>Bacteria</taxon>
        <taxon>Bacillati</taxon>
        <taxon>Bacillota</taxon>
        <taxon>Bacilli</taxon>
        <taxon>Bacillales</taxon>
        <taxon>Staphylococcaceae</taxon>
        <taxon>Macrococcus</taxon>
    </lineage>
</organism>
<keyword evidence="3" id="KW-1185">Reference proteome</keyword>
<gene>
    <name evidence="2" type="ORF">ERX37_04220</name>
</gene>
<dbReference type="Pfam" id="PF14504">
    <property type="entry name" value="CAP_assoc_N"/>
    <property type="match status" value="1"/>
</dbReference>
<accession>A0A4R6BNF3</accession>
<evidence type="ECO:0000259" key="1">
    <source>
        <dbReference type="Pfam" id="PF14504"/>
    </source>
</evidence>
<evidence type="ECO:0000313" key="3">
    <source>
        <dbReference type="Proteomes" id="UP000295328"/>
    </source>
</evidence>
<evidence type="ECO:0000313" key="2">
    <source>
        <dbReference type="EMBL" id="TDM03298.1"/>
    </source>
</evidence>
<comment type="caution">
    <text evidence="2">The sequence shown here is derived from an EMBL/GenBank/DDBJ whole genome shotgun (WGS) entry which is preliminary data.</text>
</comment>
<proteinExistence type="predicted"/>
<dbReference type="InterPro" id="IPR035940">
    <property type="entry name" value="CAP_sf"/>
</dbReference>
<dbReference type="EMBL" id="SCWE01000001">
    <property type="protein sequence ID" value="TDM03298.1"/>
    <property type="molecule type" value="Genomic_DNA"/>
</dbReference>
<dbReference type="OrthoDB" id="9783944at2"/>
<dbReference type="AlphaFoldDB" id="A0A4R6BNF3"/>
<sequence length="304" mass="34913">MKNIVIKILMMLLVVIGLVLLFYSTDDFDDLEEPEEATRTEVQHVNPELTEGAGQYIGKSIDDWTADFGYPERIYAGDNKYEHYIYQANTAYYDVRVRDDKIGMIYAAGIDADISPFKVNQRAAEIYQGTFIDTEPVIKTEDGEYSFELTEVDMKTQPLIKYGKVFAQVYVDQQTDKVMGVRYMTAPLLVQMLPYTAHLNGKPLERTMNREQSILTQLNERETLAEIINMIRASSDIHQLELYQPVTKELCQRNTPGVSKSKAYDSGEAVNMWLNTERQLILNNRFSRVQAEASDCYAARYLNK</sequence>